<comment type="caution">
    <text evidence="8">The sequence shown here is derived from an EMBL/GenBank/DDBJ whole genome shotgun (WGS) entry which is preliminary data.</text>
</comment>
<comment type="similarity">
    <text evidence="2 6">Belongs to the FKBP-type PPIase family.</text>
</comment>
<evidence type="ECO:0000256" key="2">
    <source>
        <dbReference type="ARBA" id="ARBA00006577"/>
    </source>
</evidence>
<dbReference type="AlphaFoldDB" id="A0A3L7DXH9"/>
<keyword evidence="9" id="KW-1185">Reference proteome</keyword>
<dbReference type="Gene3D" id="2.40.10.330">
    <property type="match status" value="1"/>
</dbReference>
<sequence length="151" mass="16523">MSNIDVPVSEGTRVFLNFSVSLEDGSEVDSNFGADPVDFAIGDGSLLPGFERCIFGMSAGERQMFKVPPEDAFGQPNENNVQQLPRDQFDDDIELEIGLVFSFADAGGGELPGMIVSFDDREVTVDFNHPLAGRTILFDVMVHRVEPAELH</sequence>
<evidence type="ECO:0000313" key="8">
    <source>
        <dbReference type="EMBL" id="RLQ21415.1"/>
    </source>
</evidence>
<evidence type="ECO:0000256" key="1">
    <source>
        <dbReference type="ARBA" id="ARBA00000971"/>
    </source>
</evidence>
<dbReference type="OrthoDB" id="9808891at2"/>
<dbReference type="InterPro" id="IPR001179">
    <property type="entry name" value="PPIase_FKBP_dom"/>
</dbReference>
<evidence type="ECO:0000256" key="5">
    <source>
        <dbReference type="PROSITE-ProRule" id="PRU00277"/>
    </source>
</evidence>
<reference evidence="8 9" key="1">
    <citation type="submission" date="2018-07" db="EMBL/GenBank/DDBJ databases">
        <title>Halioglobus sp. genome submission.</title>
        <authorList>
            <person name="Ye M.-Q."/>
            <person name="Du Z.-J."/>
        </authorList>
    </citation>
    <scope>NUCLEOTIDE SEQUENCE [LARGE SCALE GENOMIC DNA]</scope>
    <source>
        <strain evidence="8 9">U0301</strain>
    </source>
</reference>
<comment type="catalytic activity">
    <reaction evidence="1 5 6">
        <text>[protein]-peptidylproline (omega=180) = [protein]-peptidylproline (omega=0)</text>
        <dbReference type="Rhea" id="RHEA:16237"/>
        <dbReference type="Rhea" id="RHEA-COMP:10747"/>
        <dbReference type="Rhea" id="RHEA-COMP:10748"/>
        <dbReference type="ChEBI" id="CHEBI:83833"/>
        <dbReference type="ChEBI" id="CHEBI:83834"/>
        <dbReference type="EC" id="5.2.1.8"/>
    </reaction>
</comment>
<evidence type="ECO:0000259" key="7">
    <source>
        <dbReference type="PROSITE" id="PS50059"/>
    </source>
</evidence>
<dbReference type="SUPFAM" id="SSF54534">
    <property type="entry name" value="FKBP-like"/>
    <property type="match status" value="1"/>
</dbReference>
<dbReference type="PANTHER" id="PTHR47861:SF4">
    <property type="entry name" value="FKBP-TYPE 16 KDA PEPTIDYL-PROLYL CIS-TRANS ISOMERASE"/>
    <property type="match status" value="1"/>
</dbReference>
<protein>
    <recommendedName>
        <fullName evidence="6">Peptidyl-prolyl cis-trans isomerase</fullName>
        <ecNumber evidence="6">5.2.1.8</ecNumber>
    </recommendedName>
</protein>
<dbReference type="Proteomes" id="UP000265509">
    <property type="component" value="Unassembled WGS sequence"/>
</dbReference>
<keyword evidence="3 5" id="KW-0697">Rotamase</keyword>
<dbReference type="InterPro" id="IPR048261">
    <property type="entry name" value="SlpA/SlyD-like_ins_sf"/>
</dbReference>
<gene>
    <name evidence="8" type="ORF">DWB85_12900</name>
</gene>
<evidence type="ECO:0000313" key="9">
    <source>
        <dbReference type="Proteomes" id="UP000265509"/>
    </source>
</evidence>
<dbReference type="PANTHER" id="PTHR47861">
    <property type="entry name" value="FKBP-TYPE PEPTIDYL-PROLYL CIS-TRANS ISOMERASE SLYD"/>
    <property type="match status" value="1"/>
</dbReference>
<organism evidence="8 9">
    <name type="scientific">Seongchinamella sediminis</name>
    <dbReference type="NCBI Taxonomy" id="2283635"/>
    <lineage>
        <taxon>Bacteria</taxon>
        <taxon>Pseudomonadati</taxon>
        <taxon>Pseudomonadota</taxon>
        <taxon>Gammaproteobacteria</taxon>
        <taxon>Cellvibrionales</taxon>
        <taxon>Halieaceae</taxon>
        <taxon>Seongchinamella</taxon>
    </lineage>
</organism>
<dbReference type="RefSeq" id="WP_117955289.1">
    <property type="nucleotide sequence ID" value="NZ_QRAN01000013.1"/>
</dbReference>
<dbReference type="GO" id="GO:0003755">
    <property type="term" value="F:peptidyl-prolyl cis-trans isomerase activity"/>
    <property type="evidence" value="ECO:0007669"/>
    <property type="project" value="UniProtKB-UniRule"/>
</dbReference>
<evidence type="ECO:0000256" key="3">
    <source>
        <dbReference type="ARBA" id="ARBA00023110"/>
    </source>
</evidence>
<dbReference type="EMBL" id="QRAN01000013">
    <property type="protein sequence ID" value="RLQ21415.1"/>
    <property type="molecule type" value="Genomic_DNA"/>
</dbReference>
<name>A0A3L7DXH9_9GAMM</name>
<dbReference type="Gene3D" id="3.10.50.40">
    <property type="match status" value="1"/>
</dbReference>
<accession>A0A3L7DXH9</accession>
<feature type="domain" description="PPIase FKBP-type" evidence="7">
    <location>
        <begin position="11"/>
        <end position="87"/>
    </location>
</feature>
<dbReference type="PROSITE" id="PS50059">
    <property type="entry name" value="FKBP_PPIASE"/>
    <property type="match status" value="1"/>
</dbReference>
<evidence type="ECO:0000256" key="4">
    <source>
        <dbReference type="ARBA" id="ARBA00023235"/>
    </source>
</evidence>
<evidence type="ECO:0000256" key="6">
    <source>
        <dbReference type="RuleBase" id="RU003915"/>
    </source>
</evidence>
<dbReference type="InterPro" id="IPR046357">
    <property type="entry name" value="PPIase_dom_sf"/>
</dbReference>
<keyword evidence="4 5" id="KW-0413">Isomerase</keyword>
<dbReference type="EC" id="5.2.1.8" evidence="6"/>
<dbReference type="Pfam" id="PF00254">
    <property type="entry name" value="FKBP_C"/>
    <property type="match status" value="1"/>
</dbReference>
<proteinExistence type="inferred from homology"/>